<dbReference type="AlphaFoldDB" id="A0A1X0RL79"/>
<evidence type="ECO:0000313" key="3">
    <source>
        <dbReference type="Proteomes" id="UP000242381"/>
    </source>
</evidence>
<evidence type="ECO:0000313" key="2">
    <source>
        <dbReference type="EMBL" id="ORE12681.1"/>
    </source>
</evidence>
<reference evidence="2 3" key="1">
    <citation type="journal article" date="2016" name="Proc. Natl. Acad. Sci. U.S.A.">
        <title>Lipid metabolic changes in an early divergent fungus govern the establishment of a mutualistic symbiosis with endobacteria.</title>
        <authorList>
            <person name="Lastovetsky O.A."/>
            <person name="Gaspar M.L."/>
            <person name="Mondo S.J."/>
            <person name="LaButti K.M."/>
            <person name="Sandor L."/>
            <person name="Grigoriev I.V."/>
            <person name="Henry S.A."/>
            <person name="Pawlowska T.E."/>
        </authorList>
    </citation>
    <scope>NUCLEOTIDE SEQUENCE [LARGE SCALE GENOMIC DNA]</scope>
    <source>
        <strain evidence="2 3">ATCC 11559</strain>
    </source>
</reference>
<name>A0A1X0RL79_RHIZD</name>
<feature type="non-terminal residue" evidence="2">
    <location>
        <position position="1"/>
    </location>
</feature>
<gene>
    <name evidence="2" type="ORF">BCV71DRAFT_190619</name>
</gene>
<evidence type="ECO:0000256" key="1">
    <source>
        <dbReference type="SAM" id="Phobius"/>
    </source>
</evidence>
<dbReference type="EMBL" id="KV921620">
    <property type="protein sequence ID" value="ORE12681.1"/>
    <property type="molecule type" value="Genomic_DNA"/>
</dbReference>
<proteinExistence type="predicted"/>
<organism evidence="2 3">
    <name type="scientific">Rhizopus microsporus</name>
    <dbReference type="NCBI Taxonomy" id="58291"/>
    <lineage>
        <taxon>Eukaryota</taxon>
        <taxon>Fungi</taxon>
        <taxon>Fungi incertae sedis</taxon>
        <taxon>Mucoromycota</taxon>
        <taxon>Mucoromycotina</taxon>
        <taxon>Mucoromycetes</taxon>
        <taxon>Mucorales</taxon>
        <taxon>Mucorineae</taxon>
        <taxon>Rhizopodaceae</taxon>
        <taxon>Rhizopus</taxon>
    </lineage>
</organism>
<keyword evidence="1" id="KW-0812">Transmembrane</keyword>
<feature type="transmembrane region" description="Helical" evidence="1">
    <location>
        <begin position="64"/>
        <end position="81"/>
    </location>
</feature>
<dbReference type="Proteomes" id="UP000242381">
    <property type="component" value="Unassembled WGS sequence"/>
</dbReference>
<accession>A0A1X0RL79</accession>
<keyword evidence="1" id="KW-0472">Membrane</keyword>
<protein>
    <submittedName>
        <fullName evidence="2">Uncharacterized protein</fullName>
    </submittedName>
</protein>
<feature type="transmembrane region" description="Helical" evidence="1">
    <location>
        <begin position="37"/>
        <end position="57"/>
    </location>
</feature>
<sequence>IICSILHQLDRLYRDKLVSTKHPHDQKFLTSAHQFLYPHYISVFLTLIKGVFFLLALTSKRIGLIQADIYYVFLLFFRFVSI</sequence>
<keyword evidence="1" id="KW-1133">Transmembrane helix</keyword>